<evidence type="ECO:0000256" key="2">
    <source>
        <dbReference type="ARBA" id="ARBA00022801"/>
    </source>
</evidence>
<evidence type="ECO:0000259" key="3">
    <source>
        <dbReference type="Pfam" id="PF00884"/>
    </source>
</evidence>
<dbReference type="GO" id="GO:0005737">
    <property type="term" value="C:cytoplasm"/>
    <property type="evidence" value="ECO:0007669"/>
    <property type="project" value="TreeGrafter"/>
</dbReference>
<feature type="domain" description="Sulfatase N-terminal" evidence="3">
    <location>
        <begin position="5"/>
        <end position="385"/>
    </location>
</feature>
<proteinExistence type="predicted"/>
<comment type="caution">
    <text evidence="4">The sequence shown here is derived from an EMBL/GenBank/DDBJ whole genome shotgun (WGS) entry which is preliminary data.</text>
</comment>
<dbReference type="InterPro" id="IPR017850">
    <property type="entry name" value="Alkaline_phosphatase_core_sf"/>
</dbReference>
<keyword evidence="1" id="KW-0479">Metal-binding</keyword>
<evidence type="ECO:0000313" key="5">
    <source>
        <dbReference type="Proteomes" id="UP000525987"/>
    </source>
</evidence>
<dbReference type="RefSeq" id="WP_183387835.1">
    <property type="nucleotide sequence ID" value="NZ_JACHXM010000009.1"/>
</dbReference>
<dbReference type="SUPFAM" id="SSF53649">
    <property type="entry name" value="Alkaline phosphatase-like"/>
    <property type="match status" value="1"/>
</dbReference>
<protein>
    <submittedName>
        <fullName evidence="4">Arylsulfatase A-like enzyme</fullName>
    </submittedName>
</protein>
<dbReference type="GO" id="GO:0008484">
    <property type="term" value="F:sulfuric ester hydrolase activity"/>
    <property type="evidence" value="ECO:0007669"/>
    <property type="project" value="TreeGrafter"/>
</dbReference>
<organism evidence="4 5">
    <name type="scientific">Halomonas organivorans</name>
    <dbReference type="NCBI Taxonomy" id="257772"/>
    <lineage>
        <taxon>Bacteria</taxon>
        <taxon>Pseudomonadati</taxon>
        <taxon>Pseudomonadota</taxon>
        <taxon>Gammaproteobacteria</taxon>
        <taxon>Oceanospirillales</taxon>
        <taxon>Halomonadaceae</taxon>
        <taxon>Halomonas</taxon>
    </lineage>
</organism>
<gene>
    <name evidence="4" type="ORF">FHR96_002346</name>
</gene>
<dbReference type="Pfam" id="PF00884">
    <property type="entry name" value="Sulfatase"/>
    <property type="match status" value="1"/>
</dbReference>
<name>A0A7W5G609_9GAMM</name>
<evidence type="ECO:0000256" key="1">
    <source>
        <dbReference type="ARBA" id="ARBA00022723"/>
    </source>
</evidence>
<keyword evidence="2" id="KW-0378">Hydrolase</keyword>
<dbReference type="PANTHER" id="PTHR45953">
    <property type="entry name" value="IDURONATE 2-SULFATASE"/>
    <property type="match status" value="1"/>
</dbReference>
<dbReference type="Proteomes" id="UP000525987">
    <property type="component" value="Unassembled WGS sequence"/>
</dbReference>
<dbReference type="Gene3D" id="3.40.720.10">
    <property type="entry name" value="Alkaline Phosphatase, subunit A"/>
    <property type="match status" value="1"/>
</dbReference>
<evidence type="ECO:0000313" key="4">
    <source>
        <dbReference type="EMBL" id="MBB3141467.1"/>
    </source>
</evidence>
<reference evidence="4 5" key="1">
    <citation type="submission" date="2020-08" db="EMBL/GenBank/DDBJ databases">
        <title>Genomic Encyclopedia of Type Strains, Phase III (KMG-III): the genomes of soil and plant-associated and newly described type strains.</title>
        <authorList>
            <person name="Whitman W."/>
        </authorList>
    </citation>
    <scope>NUCLEOTIDE SEQUENCE [LARGE SCALE GENOMIC DNA]</scope>
    <source>
        <strain evidence="4 5">CECT 5995</strain>
    </source>
</reference>
<keyword evidence="5" id="KW-1185">Reference proteome</keyword>
<sequence length="525" mass="60338">MTAKPNILFIMADQLRADYLACNGHPSIRTPHIDALAARGINFTRAYCQAPVCGPSRMSFYTGRYAASHGASYNNVPLRVDERTLGDHLRPHGYRVALVGKTHMKRDDEGMAHLGISPDSSRGVLVSQCGFEPFERDDGLHPDQSADPDLRYNQYLRCQGYDSRNPWHDYANSAEDDDGNILSGWHMRHCHRPIRVREEHSETAYTTNRAMDFIDEAGDTPWCLHLSYIKPHWPYMAPAPYHNMYGQEDIPHAIRSEQERVAPHPVVDAFMQHSESREFARDEVRQRVIPTYMGLITQLDDHIGRLMGFLEERGQLDNTLIVVTSDHGDYLGDHWLGEKELFHESSARIPMIVVDPRHEADATRGTRDERLVEAIDLVPTFIDAASGNSKALDHRLEGRSLQPVVNGQSGEWRTHAFSESDYAWRPARLALQLPPDQAKAYMVTDGRWKYIHYEQHRPQLFDLQNDPEELHDLVPDKAHDEVCRRMEATLYDWCRERKLRVTVSNQRIESNTDTAHQRGYLFGIW</sequence>
<dbReference type="FunFam" id="3.40.720.10:FF:000062">
    <property type="entry name" value="Probable sulfatase"/>
    <property type="match status" value="1"/>
</dbReference>
<dbReference type="GO" id="GO:0046872">
    <property type="term" value="F:metal ion binding"/>
    <property type="evidence" value="ECO:0007669"/>
    <property type="project" value="UniProtKB-KW"/>
</dbReference>
<accession>A0A7W5G609</accession>
<dbReference type="EMBL" id="JACHXM010000009">
    <property type="protein sequence ID" value="MBB3141467.1"/>
    <property type="molecule type" value="Genomic_DNA"/>
</dbReference>
<dbReference type="AlphaFoldDB" id="A0A7W5G609"/>
<dbReference type="PANTHER" id="PTHR45953:SF1">
    <property type="entry name" value="IDURONATE 2-SULFATASE"/>
    <property type="match status" value="1"/>
</dbReference>
<dbReference type="InterPro" id="IPR000917">
    <property type="entry name" value="Sulfatase_N"/>
</dbReference>